<keyword evidence="1" id="KW-0812">Transmembrane</keyword>
<dbReference type="EMBL" id="SEWY01000002">
    <property type="protein sequence ID" value="TBH74289.1"/>
    <property type="molecule type" value="Genomic_DNA"/>
</dbReference>
<dbReference type="InterPro" id="IPR046487">
    <property type="entry name" value="DUF6580"/>
</dbReference>
<evidence type="ECO:0000313" key="3">
    <source>
        <dbReference type="Proteomes" id="UP000293583"/>
    </source>
</evidence>
<sequence length="181" mass="19766">MTKRNTTIIAFILLAIASRLLILAGPGWANFSPMASMALFVGAYLHNRKQAIAWTLLAVWGSNLILNNTLYDAFFPGFSFGFDGYHMLAFALIALLGQNATASASRFIGTNVVAVIGFFLISNFNSFVSPDHTYTRDFAGLLNCYAAGIPFLKNTIASQFLFSGLFFGAFEVLKKQVPALR</sequence>
<keyword evidence="1" id="KW-1133">Transmembrane helix</keyword>
<keyword evidence="1" id="KW-0472">Membrane</keyword>
<organism evidence="2 3">
    <name type="scientific">Aquirufa antheringensis</name>
    <dbReference type="NCBI Taxonomy" id="2516559"/>
    <lineage>
        <taxon>Bacteria</taxon>
        <taxon>Pseudomonadati</taxon>
        <taxon>Bacteroidota</taxon>
        <taxon>Cytophagia</taxon>
        <taxon>Cytophagales</taxon>
        <taxon>Flectobacillaceae</taxon>
        <taxon>Aquirufa</taxon>
    </lineage>
</organism>
<feature type="transmembrane region" description="Helical" evidence="1">
    <location>
        <begin position="108"/>
        <end position="128"/>
    </location>
</feature>
<accession>A0A4Q9BDP4</accession>
<name>A0A4Q9BDP4_9BACT</name>
<dbReference type="AlphaFoldDB" id="A0A4Q9BDP4"/>
<feature type="transmembrane region" description="Helical" evidence="1">
    <location>
        <begin position="77"/>
        <end position="96"/>
    </location>
</feature>
<proteinExistence type="predicted"/>
<comment type="caution">
    <text evidence="2">The sequence shown here is derived from an EMBL/GenBank/DDBJ whole genome shotgun (WGS) entry which is preliminary data.</text>
</comment>
<dbReference type="Pfam" id="PF20221">
    <property type="entry name" value="DUF6580"/>
    <property type="match status" value="1"/>
</dbReference>
<protein>
    <submittedName>
        <fullName evidence="2">Uncharacterized protein</fullName>
    </submittedName>
</protein>
<keyword evidence="3" id="KW-1185">Reference proteome</keyword>
<dbReference type="RefSeq" id="WP_130922794.1">
    <property type="nucleotide sequence ID" value="NZ_SEWY01000002.1"/>
</dbReference>
<feature type="transmembrane region" description="Helical" evidence="1">
    <location>
        <begin position="156"/>
        <end position="173"/>
    </location>
</feature>
<evidence type="ECO:0000256" key="1">
    <source>
        <dbReference type="SAM" id="Phobius"/>
    </source>
</evidence>
<dbReference type="Proteomes" id="UP000293583">
    <property type="component" value="Unassembled WGS sequence"/>
</dbReference>
<dbReference type="OrthoDB" id="9806699at2"/>
<evidence type="ECO:0000313" key="2">
    <source>
        <dbReference type="EMBL" id="TBH74289.1"/>
    </source>
</evidence>
<reference evidence="2 3" key="1">
    <citation type="submission" date="2019-02" db="EMBL/GenBank/DDBJ databases">
        <title>Genome of a new Bacteroidetes strain.</title>
        <authorList>
            <person name="Pitt A."/>
        </authorList>
    </citation>
    <scope>NUCLEOTIDE SEQUENCE [LARGE SCALE GENOMIC DNA]</scope>
    <source>
        <strain evidence="2 3">103A-SOEBACH</strain>
    </source>
</reference>
<gene>
    <name evidence="2" type="ORF">EWU20_03900</name>
</gene>